<name>A0A1F7GCA7_9BACT</name>
<evidence type="ECO:0000313" key="3">
    <source>
        <dbReference type="Proteomes" id="UP000178372"/>
    </source>
</evidence>
<dbReference type="AlphaFoldDB" id="A0A1F7GCA7"/>
<reference evidence="2 3" key="1">
    <citation type="journal article" date="2016" name="Nat. Commun.">
        <title>Thousands of microbial genomes shed light on interconnected biogeochemical processes in an aquifer system.</title>
        <authorList>
            <person name="Anantharaman K."/>
            <person name="Brown C.T."/>
            <person name="Hug L.A."/>
            <person name="Sharon I."/>
            <person name="Castelle C.J."/>
            <person name="Probst A.J."/>
            <person name="Thomas B.C."/>
            <person name="Singh A."/>
            <person name="Wilkins M.J."/>
            <person name="Karaoz U."/>
            <person name="Brodie E.L."/>
            <person name="Williams K.H."/>
            <person name="Hubbard S.S."/>
            <person name="Banfield J.F."/>
        </authorList>
    </citation>
    <scope>NUCLEOTIDE SEQUENCE [LARGE SCALE GENOMIC DNA]</scope>
</reference>
<dbReference type="EMBL" id="MFZF01000016">
    <property type="protein sequence ID" value="OGK16536.1"/>
    <property type="molecule type" value="Genomic_DNA"/>
</dbReference>
<dbReference type="Proteomes" id="UP000178372">
    <property type="component" value="Unassembled WGS sequence"/>
</dbReference>
<comment type="caution">
    <text evidence="2">The sequence shown here is derived from an EMBL/GenBank/DDBJ whole genome shotgun (WGS) entry which is preliminary data.</text>
</comment>
<evidence type="ECO:0000313" key="2">
    <source>
        <dbReference type="EMBL" id="OGK16536.1"/>
    </source>
</evidence>
<sequence>MEPTNQTPVQQTPTQNVVSLPAQPQFNWYKIATFGLLFIIIVGTGTFWVGRKSQNSNNTNFPSFNSTISIAPSSPSQKYQDWQIYTSSDNLFFLSYPPDVTIQKLDDGTISFTKWGPTQRAETELYDGISVSFNVIDNSDGKSLREIAAEELEATKMLWGNDVIIEPGIVDININGIVGYVYKTNNGSATYILSLSSSKVLKVHNYTHDPTSQGFTAIAEKIIYSIKFN</sequence>
<proteinExistence type="predicted"/>
<feature type="transmembrane region" description="Helical" evidence="1">
    <location>
        <begin position="28"/>
        <end position="49"/>
    </location>
</feature>
<evidence type="ECO:0000256" key="1">
    <source>
        <dbReference type="SAM" id="Phobius"/>
    </source>
</evidence>
<keyword evidence="1" id="KW-0812">Transmembrane</keyword>
<gene>
    <name evidence="2" type="ORF">A2690_04270</name>
</gene>
<keyword evidence="1" id="KW-1133">Transmembrane helix</keyword>
<accession>A0A1F7GCA7</accession>
<protein>
    <recommendedName>
        <fullName evidence="4">PsbP C-terminal domain-containing protein</fullName>
    </recommendedName>
</protein>
<evidence type="ECO:0008006" key="4">
    <source>
        <dbReference type="Google" id="ProtNLM"/>
    </source>
</evidence>
<keyword evidence="1" id="KW-0472">Membrane</keyword>
<organism evidence="2 3">
    <name type="scientific">Candidatus Roizmanbacteria bacterium RIFCSPHIGHO2_01_FULL_39_12b</name>
    <dbReference type="NCBI Taxonomy" id="1802030"/>
    <lineage>
        <taxon>Bacteria</taxon>
        <taxon>Candidatus Roizmaniibacteriota</taxon>
    </lineage>
</organism>